<protein>
    <submittedName>
        <fullName evidence="3">Uncharacterized protein</fullName>
    </submittedName>
</protein>
<dbReference type="EMBL" id="FNXT01001197">
    <property type="protein sequence ID" value="SZX73744.1"/>
    <property type="molecule type" value="Genomic_DNA"/>
</dbReference>
<proteinExistence type="predicted"/>
<keyword evidence="2" id="KW-0812">Transmembrane</keyword>
<feature type="compositionally biased region" description="Polar residues" evidence="1">
    <location>
        <begin position="1"/>
        <end position="41"/>
    </location>
</feature>
<dbReference type="Proteomes" id="UP000256970">
    <property type="component" value="Unassembled WGS sequence"/>
</dbReference>
<evidence type="ECO:0000256" key="2">
    <source>
        <dbReference type="SAM" id="Phobius"/>
    </source>
</evidence>
<name>A0A383W9S4_TETOB</name>
<feature type="region of interest" description="Disordered" evidence="1">
    <location>
        <begin position="1"/>
        <end position="51"/>
    </location>
</feature>
<keyword evidence="2" id="KW-1133">Transmembrane helix</keyword>
<evidence type="ECO:0000256" key="1">
    <source>
        <dbReference type="SAM" id="MobiDB-lite"/>
    </source>
</evidence>
<accession>A0A383W9S4</accession>
<dbReference type="AlphaFoldDB" id="A0A383W9S4"/>
<gene>
    <name evidence="3" type="ORF">BQ4739_LOCUS13997</name>
</gene>
<feature type="transmembrane region" description="Helical" evidence="2">
    <location>
        <begin position="84"/>
        <end position="102"/>
    </location>
</feature>
<reference evidence="3 4" key="1">
    <citation type="submission" date="2016-10" db="EMBL/GenBank/DDBJ databases">
        <authorList>
            <person name="Cai Z."/>
        </authorList>
    </citation>
    <scope>NUCLEOTIDE SEQUENCE [LARGE SCALE GENOMIC DNA]</scope>
</reference>
<sequence length="108" mass="11210">MTEAINAQSQLDQTPQGTALPTRSNAAEQCHTPSEASQPVSTIEDAPTATPSAQRGVGYYAGMVTTDLKVDNNASGSDMLKRSLQLAGGVAGVLVLLTYLFLASNNLV</sequence>
<evidence type="ECO:0000313" key="4">
    <source>
        <dbReference type="Proteomes" id="UP000256970"/>
    </source>
</evidence>
<keyword evidence="2" id="KW-0472">Membrane</keyword>
<organism evidence="3 4">
    <name type="scientific">Tetradesmus obliquus</name>
    <name type="common">Green alga</name>
    <name type="synonym">Acutodesmus obliquus</name>
    <dbReference type="NCBI Taxonomy" id="3088"/>
    <lineage>
        <taxon>Eukaryota</taxon>
        <taxon>Viridiplantae</taxon>
        <taxon>Chlorophyta</taxon>
        <taxon>core chlorophytes</taxon>
        <taxon>Chlorophyceae</taxon>
        <taxon>CS clade</taxon>
        <taxon>Sphaeropleales</taxon>
        <taxon>Scenedesmaceae</taxon>
        <taxon>Tetradesmus</taxon>
    </lineage>
</organism>
<evidence type="ECO:0000313" key="3">
    <source>
        <dbReference type="EMBL" id="SZX73744.1"/>
    </source>
</evidence>
<keyword evidence="4" id="KW-1185">Reference proteome</keyword>